<organism evidence="1 2">
    <name type="scientific">Macrolepiota fuliginosa MF-IS2</name>
    <dbReference type="NCBI Taxonomy" id="1400762"/>
    <lineage>
        <taxon>Eukaryota</taxon>
        <taxon>Fungi</taxon>
        <taxon>Dikarya</taxon>
        <taxon>Basidiomycota</taxon>
        <taxon>Agaricomycotina</taxon>
        <taxon>Agaricomycetes</taxon>
        <taxon>Agaricomycetidae</taxon>
        <taxon>Agaricales</taxon>
        <taxon>Agaricineae</taxon>
        <taxon>Agaricaceae</taxon>
        <taxon>Macrolepiota</taxon>
    </lineage>
</organism>
<protein>
    <submittedName>
        <fullName evidence="1">Uncharacterized protein</fullName>
    </submittedName>
</protein>
<name>A0A9P5XED0_9AGAR</name>
<evidence type="ECO:0000313" key="2">
    <source>
        <dbReference type="Proteomes" id="UP000807342"/>
    </source>
</evidence>
<dbReference type="AlphaFoldDB" id="A0A9P5XED0"/>
<dbReference type="Proteomes" id="UP000807342">
    <property type="component" value="Unassembled WGS sequence"/>
</dbReference>
<keyword evidence="2" id="KW-1185">Reference proteome</keyword>
<dbReference type="EMBL" id="MU151130">
    <property type="protein sequence ID" value="KAF9449458.1"/>
    <property type="molecule type" value="Genomic_DNA"/>
</dbReference>
<sequence>MVGHLQRQRVQTYDDRNGPTKHLLGFIEYHFLPLSVVELTESEVVIEEAIYELEPLTPSPLYLPSPRGLPNPLRYHYSTMANLSLLWVTKNGCVRSNSFKKSTIYSIYVMGTLEFLPSSVLITAPGNRRHNYARPLPKFKYHPYQ</sequence>
<proteinExistence type="predicted"/>
<comment type="caution">
    <text evidence="1">The sequence shown here is derived from an EMBL/GenBank/DDBJ whole genome shotgun (WGS) entry which is preliminary data.</text>
</comment>
<evidence type="ECO:0000313" key="1">
    <source>
        <dbReference type="EMBL" id="KAF9449458.1"/>
    </source>
</evidence>
<accession>A0A9P5XED0</accession>
<gene>
    <name evidence="1" type="ORF">P691DRAFT_566324</name>
</gene>
<reference evidence="1" key="1">
    <citation type="submission" date="2020-11" db="EMBL/GenBank/DDBJ databases">
        <authorList>
            <consortium name="DOE Joint Genome Institute"/>
            <person name="Ahrendt S."/>
            <person name="Riley R."/>
            <person name="Andreopoulos W."/>
            <person name="Labutti K."/>
            <person name="Pangilinan J."/>
            <person name="Ruiz-Duenas F.J."/>
            <person name="Barrasa J.M."/>
            <person name="Sanchez-Garcia M."/>
            <person name="Camarero S."/>
            <person name="Miyauchi S."/>
            <person name="Serrano A."/>
            <person name="Linde D."/>
            <person name="Babiker R."/>
            <person name="Drula E."/>
            <person name="Ayuso-Fernandez I."/>
            <person name="Pacheco R."/>
            <person name="Padilla G."/>
            <person name="Ferreira P."/>
            <person name="Barriuso J."/>
            <person name="Kellner H."/>
            <person name="Castanera R."/>
            <person name="Alfaro M."/>
            <person name="Ramirez L."/>
            <person name="Pisabarro A.G."/>
            <person name="Kuo A."/>
            <person name="Tritt A."/>
            <person name="Lipzen A."/>
            <person name="He G."/>
            <person name="Yan M."/>
            <person name="Ng V."/>
            <person name="Cullen D."/>
            <person name="Martin F."/>
            <person name="Rosso M.-N."/>
            <person name="Henrissat B."/>
            <person name="Hibbett D."/>
            <person name="Martinez A.T."/>
            <person name="Grigoriev I.V."/>
        </authorList>
    </citation>
    <scope>NUCLEOTIDE SEQUENCE</scope>
    <source>
        <strain evidence="1">MF-IS2</strain>
    </source>
</reference>